<keyword evidence="3" id="KW-1185">Reference proteome</keyword>
<organism evidence="2 3">
    <name type="scientific">Thiohalorhabdus methylotrophus</name>
    <dbReference type="NCBI Taxonomy" id="3242694"/>
    <lineage>
        <taxon>Bacteria</taxon>
        <taxon>Pseudomonadati</taxon>
        <taxon>Pseudomonadota</taxon>
        <taxon>Gammaproteobacteria</taxon>
        <taxon>Thiohalorhabdales</taxon>
        <taxon>Thiohalorhabdaceae</taxon>
        <taxon>Thiohalorhabdus</taxon>
    </lineage>
</organism>
<evidence type="ECO:0000313" key="3">
    <source>
        <dbReference type="Proteomes" id="UP001575181"/>
    </source>
</evidence>
<feature type="domain" description="Antitoxin FitA-like ribbon-helix-helix" evidence="1">
    <location>
        <begin position="2"/>
        <end position="17"/>
    </location>
</feature>
<name>A0ABV4TZ60_9GAMM</name>
<dbReference type="InterPro" id="IPR053853">
    <property type="entry name" value="FitA-like_RHH"/>
</dbReference>
<dbReference type="RefSeq" id="WP_373657403.1">
    <property type="nucleotide sequence ID" value="NZ_JBGUAW010000023.1"/>
</dbReference>
<accession>A0ABV4TZ60</accession>
<sequence>MANLTIRNLDDEVKARLMSGLG</sequence>
<comment type="caution">
    <text evidence="2">The sequence shown here is derived from an EMBL/GenBank/DDBJ whole genome shotgun (WGS) entry which is preliminary data.</text>
</comment>
<proteinExistence type="predicted"/>
<protein>
    <recommendedName>
        <fullName evidence="1">Antitoxin FitA-like ribbon-helix-helix domain-containing protein</fullName>
    </recommendedName>
</protein>
<dbReference type="Pfam" id="PF22513">
    <property type="entry name" value="FitA-like_RHH"/>
    <property type="match status" value="1"/>
</dbReference>
<dbReference type="EMBL" id="JBGUAW010000023">
    <property type="protein sequence ID" value="MFA9462613.1"/>
    <property type="molecule type" value="Genomic_DNA"/>
</dbReference>
<reference evidence="2 3" key="1">
    <citation type="submission" date="2024-08" db="EMBL/GenBank/DDBJ databases">
        <title>Whole-genome sequencing of halo(alkali)philic microorganisms from hypersaline lakes.</title>
        <authorList>
            <person name="Sorokin D.Y."/>
            <person name="Merkel A.Y."/>
            <person name="Messina E."/>
            <person name="Yakimov M."/>
        </authorList>
    </citation>
    <scope>NUCLEOTIDE SEQUENCE [LARGE SCALE GENOMIC DNA]</scope>
    <source>
        <strain evidence="2 3">Cl-TMA</strain>
    </source>
</reference>
<gene>
    <name evidence="2" type="ORF">ACERLL_17575</name>
</gene>
<evidence type="ECO:0000313" key="2">
    <source>
        <dbReference type="EMBL" id="MFA9462613.1"/>
    </source>
</evidence>
<dbReference type="Proteomes" id="UP001575181">
    <property type="component" value="Unassembled WGS sequence"/>
</dbReference>
<evidence type="ECO:0000259" key="1">
    <source>
        <dbReference type="Pfam" id="PF22513"/>
    </source>
</evidence>